<dbReference type="AlphaFoldDB" id="A0A0D2VSY0"/>
<feature type="compositionally biased region" description="Low complexity" evidence="1">
    <location>
        <begin position="598"/>
        <end position="607"/>
    </location>
</feature>
<dbReference type="InterPro" id="IPR051213">
    <property type="entry name" value="START_lipid_transfer"/>
</dbReference>
<feature type="compositionally biased region" description="Low complexity" evidence="1">
    <location>
        <begin position="631"/>
        <end position="641"/>
    </location>
</feature>
<dbReference type="eggNOG" id="ENOG502S3CU">
    <property type="taxonomic scope" value="Eukaryota"/>
</dbReference>
<dbReference type="PROSITE" id="PS50848">
    <property type="entry name" value="START"/>
    <property type="match status" value="2"/>
</dbReference>
<dbReference type="InterPro" id="IPR002913">
    <property type="entry name" value="START_lipid-bd_dom"/>
</dbReference>
<dbReference type="Gene3D" id="3.30.530.20">
    <property type="match status" value="2"/>
</dbReference>
<dbReference type="Pfam" id="PF01852">
    <property type="entry name" value="START"/>
    <property type="match status" value="2"/>
</dbReference>
<dbReference type="GO" id="GO:0008289">
    <property type="term" value="F:lipid binding"/>
    <property type="evidence" value="ECO:0007669"/>
    <property type="project" value="InterPro"/>
</dbReference>
<dbReference type="SMART" id="SM00234">
    <property type="entry name" value="START"/>
    <property type="match status" value="2"/>
</dbReference>
<accession>A0A0D2VSY0</accession>
<evidence type="ECO:0000313" key="4">
    <source>
        <dbReference type="Proteomes" id="UP000008743"/>
    </source>
</evidence>
<feature type="region of interest" description="Disordered" evidence="1">
    <location>
        <begin position="306"/>
        <end position="326"/>
    </location>
</feature>
<dbReference type="PANTHER" id="PTHR19308:SF14">
    <property type="entry name" value="START DOMAIN-CONTAINING PROTEIN"/>
    <property type="match status" value="1"/>
</dbReference>
<proteinExistence type="predicted"/>
<sequence length="885" mass="95121">MAMPTLIHKTKTSAAHASTAGCGCCVHSAASANDPAATSATGDSTSEQLRSARVAAAQAAATKIHSLPSQSVAAAAAAPSAQLDIAIHNRISMSTRRGMVEQQQLPKNPNLTQLMNMAADLGEAGLCITQIVHGTRVWTSPSEQELVLALNAVSVPAELVVELLQRPERWRLWTCNVTSARIAQTRDQETDVLELSLLDGRRVFRARFIPASSSTPSDFVSVDFDPSSNRPLVSVAVKAVSPTCCLLAVAQSGAMTAAHKNEAVFSVTGRLNTLVNAATTRSAAMSASRSSASVAAAASSAPVVASSSQKSAPTARHSAPAATSQTPIQSIVPKPVVLLKAEEGVTRKLPFNDDFVPVHQYKDTCMAILKDILEVADGGENEGWRLEFNKKNIAVYKRAVDGPAACVCVKGTGRVEAPPRAVLDLTLDVNRRNLYDVMFKQGHIVDELQDIYCKVVYLEYEAMWPTAARDFCVVIFIKILTDGRCVLAARSVTHPNCPERKGFVRADAQVTGWVFRPIPGEPMASMVTYITQADLKGNIPAMLVSKVTTDQPLCIDLLRNVIKGVKDHASYIHVPPAPASAESAKEARESPDEEGDEPSAGASAEAAFGDADSWDEDYFKVEETTQAPRASVSSVESNNNNTPLPPHLELAINQALGEVMTEAMYTSDVLPNQLSSEASESLVGTGWKIVGFERGVTLLRKPTANSSVHRSMGKGLIQVPAQVVFEAVRSAKSRPIYDSLVKSVQILQHYEAEAQLVHMQHETTQCLLKMARDFCVVVKARKEATGKFIVAGVSVQHDLCPVQPNIERAEAYPSGWFIEPVDAKSCMVTYVTQVDLKAGVPTRVLDMVAVKQPLCVANLRRHLEARNVDALVTTPVLGSRSHPHS</sequence>
<dbReference type="EMBL" id="KE346367">
    <property type="protein sequence ID" value="KJE94292.1"/>
    <property type="molecule type" value="Genomic_DNA"/>
</dbReference>
<organism evidence="3 4">
    <name type="scientific">Capsaspora owczarzaki (strain ATCC 30864)</name>
    <dbReference type="NCBI Taxonomy" id="595528"/>
    <lineage>
        <taxon>Eukaryota</taxon>
        <taxon>Filasterea</taxon>
        <taxon>Capsaspora</taxon>
    </lineage>
</organism>
<keyword evidence="4" id="KW-1185">Reference proteome</keyword>
<feature type="region of interest" description="Disordered" evidence="1">
    <location>
        <begin position="625"/>
        <end position="645"/>
    </location>
</feature>
<dbReference type="SUPFAM" id="SSF55961">
    <property type="entry name" value="Bet v1-like"/>
    <property type="match status" value="2"/>
</dbReference>
<dbReference type="PANTHER" id="PTHR19308">
    <property type="entry name" value="PHOSPHATIDYLCHOLINE TRANSFER PROTEIN"/>
    <property type="match status" value="1"/>
</dbReference>
<evidence type="ECO:0000259" key="2">
    <source>
        <dbReference type="PROSITE" id="PS50848"/>
    </source>
</evidence>
<feature type="domain" description="START" evidence="2">
    <location>
        <begin position="380"/>
        <end position="545"/>
    </location>
</feature>
<dbReference type="OrthoDB" id="3176171at2759"/>
<protein>
    <recommendedName>
        <fullName evidence="2">START domain-containing protein</fullName>
    </recommendedName>
</protein>
<dbReference type="Proteomes" id="UP000008743">
    <property type="component" value="Unassembled WGS sequence"/>
</dbReference>
<feature type="domain" description="START" evidence="2">
    <location>
        <begin position="686"/>
        <end position="846"/>
    </location>
</feature>
<dbReference type="GO" id="GO:0005737">
    <property type="term" value="C:cytoplasm"/>
    <property type="evidence" value="ECO:0007669"/>
    <property type="project" value="UniProtKB-ARBA"/>
</dbReference>
<feature type="region of interest" description="Disordered" evidence="1">
    <location>
        <begin position="574"/>
        <end position="607"/>
    </location>
</feature>
<evidence type="ECO:0000256" key="1">
    <source>
        <dbReference type="SAM" id="MobiDB-lite"/>
    </source>
</evidence>
<name>A0A0D2VSY0_CAPO3</name>
<reference evidence="4" key="1">
    <citation type="submission" date="2011-02" db="EMBL/GenBank/DDBJ databases">
        <title>The Genome Sequence of Capsaspora owczarzaki ATCC 30864.</title>
        <authorList>
            <person name="Russ C."/>
            <person name="Cuomo C."/>
            <person name="Burger G."/>
            <person name="Gray M.W."/>
            <person name="Holland P.W.H."/>
            <person name="King N."/>
            <person name="Lang F.B.F."/>
            <person name="Roger A.J."/>
            <person name="Ruiz-Trillo I."/>
            <person name="Young S.K."/>
            <person name="Zeng Q."/>
            <person name="Gargeya S."/>
            <person name="Alvarado L."/>
            <person name="Berlin A."/>
            <person name="Chapman S.B."/>
            <person name="Chen Z."/>
            <person name="Freedman E."/>
            <person name="Gellesch M."/>
            <person name="Goldberg J."/>
            <person name="Griggs A."/>
            <person name="Gujja S."/>
            <person name="Heilman E."/>
            <person name="Heiman D."/>
            <person name="Howarth C."/>
            <person name="Mehta T."/>
            <person name="Neiman D."/>
            <person name="Pearson M."/>
            <person name="Roberts A."/>
            <person name="Saif S."/>
            <person name="Shea T."/>
            <person name="Shenoy N."/>
            <person name="Sisk P."/>
            <person name="Stolte C."/>
            <person name="Sykes S."/>
            <person name="White J."/>
            <person name="Yandava C."/>
            <person name="Haas B."/>
            <person name="Nusbaum C."/>
            <person name="Birren B."/>
        </authorList>
    </citation>
    <scope>NUCLEOTIDE SEQUENCE</scope>
    <source>
        <strain evidence="4">ATCC 30864</strain>
    </source>
</reference>
<dbReference type="InterPro" id="IPR023393">
    <property type="entry name" value="START-like_dom_sf"/>
</dbReference>
<dbReference type="CDD" id="cd00177">
    <property type="entry name" value="START"/>
    <property type="match status" value="2"/>
</dbReference>
<dbReference type="InParanoid" id="A0A0D2VSY0"/>
<gene>
    <name evidence="3" type="ORF">CAOG_004959</name>
</gene>
<evidence type="ECO:0000313" key="3">
    <source>
        <dbReference type="EMBL" id="KJE94292.1"/>
    </source>
</evidence>